<dbReference type="STRING" id="467200.SSRG_02214"/>
<organism evidence="3 4">
    <name type="scientific">Streptomyces griseoflavus Tu4000</name>
    <dbReference type="NCBI Taxonomy" id="467200"/>
    <lineage>
        <taxon>Bacteria</taxon>
        <taxon>Bacillati</taxon>
        <taxon>Actinomycetota</taxon>
        <taxon>Actinomycetes</taxon>
        <taxon>Kitasatosporales</taxon>
        <taxon>Streptomycetaceae</taxon>
        <taxon>Streptomyces</taxon>
    </lineage>
</organism>
<dbReference type="AlphaFoldDB" id="D9XRQ5"/>
<gene>
    <name evidence="3" type="ORF">SSRG_02214</name>
</gene>
<evidence type="ECO:0000256" key="1">
    <source>
        <dbReference type="SAM" id="MobiDB-lite"/>
    </source>
</evidence>
<name>D9XRQ5_9ACTN</name>
<keyword evidence="2" id="KW-0472">Membrane</keyword>
<evidence type="ECO:0000256" key="2">
    <source>
        <dbReference type="SAM" id="Phobius"/>
    </source>
</evidence>
<keyword evidence="2" id="KW-1133">Transmembrane helix</keyword>
<dbReference type="EMBL" id="GG657758">
    <property type="protein sequence ID" value="EFL39410.1"/>
    <property type="molecule type" value="Genomic_DNA"/>
</dbReference>
<keyword evidence="4" id="KW-1185">Reference proteome</keyword>
<evidence type="ECO:0000313" key="4">
    <source>
        <dbReference type="Proteomes" id="UP000002968"/>
    </source>
</evidence>
<sequence>MGPGRRTRPGQGGSGRPEGGPAARRPGVGELPAAQGRRGRNMRPVVPARARDRGQVTIEFLGMTPTILVTLVVLWQLVLVGYTFVLAGNAADEAVRAGTAVAPGARPGACRTAGLDKLSQAWAGGATVNCTTSGGLVTADVKLRVPLLFPGTLSFPFEVKGHAGAVEEETD</sequence>
<evidence type="ECO:0000313" key="3">
    <source>
        <dbReference type="EMBL" id="EFL39410.1"/>
    </source>
</evidence>
<feature type="compositionally biased region" description="Low complexity" evidence="1">
    <location>
        <begin position="19"/>
        <end position="29"/>
    </location>
</feature>
<feature type="region of interest" description="Disordered" evidence="1">
    <location>
        <begin position="1"/>
        <end position="44"/>
    </location>
</feature>
<dbReference type="HOGENOM" id="CLU_151994_0_0_11"/>
<protein>
    <submittedName>
        <fullName evidence="3">Septum site-determining protein</fullName>
    </submittedName>
</protein>
<feature type="transmembrane region" description="Helical" evidence="2">
    <location>
        <begin position="67"/>
        <end position="87"/>
    </location>
</feature>
<proteinExistence type="predicted"/>
<keyword evidence="2" id="KW-0812">Transmembrane</keyword>
<accession>D9XRQ5</accession>
<dbReference type="Proteomes" id="UP000002968">
    <property type="component" value="Unassembled WGS sequence"/>
</dbReference>
<reference evidence="3" key="1">
    <citation type="submission" date="2009-02" db="EMBL/GenBank/DDBJ databases">
        <title>Annotation of Streptomyces griseoflavus strain Tu4000.</title>
        <authorList>
            <consortium name="The Broad Institute Genome Sequencing Platform"/>
            <consortium name="Broad Institute Microbial Sequencing Center"/>
            <person name="Fischbach M."/>
            <person name="Godfrey P."/>
            <person name="Ward D."/>
            <person name="Young S."/>
            <person name="Zeng Q."/>
            <person name="Koehrsen M."/>
            <person name="Alvarado L."/>
            <person name="Berlin A.M."/>
            <person name="Bochicchio J."/>
            <person name="Borenstein D."/>
            <person name="Chapman S.B."/>
            <person name="Chen Z."/>
            <person name="Engels R."/>
            <person name="Freedman E."/>
            <person name="Gellesch M."/>
            <person name="Goldberg J."/>
            <person name="Griggs A."/>
            <person name="Gujja S."/>
            <person name="Heilman E.R."/>
            <person name="Heiman D.I."/>
            <person name="Hepburn T.A."/>
            <person name="Howarth C."/>
            <person name="Jen D."/>
            <person name="Larson L."/>
            <person name="Lewis B."/>
            <person name="Mehta T."/>
            <person name="Park D."/>
            <person name="Pearson M."/>
            <person name="Richards J."/>
            <person name="Roberts A."/>
            <person name="Saif S."/>
            <person name="Shea T.D."/>
            <person name="Shenoy N."/>
            <person name="Sisk P."/>
            <person name="Stolte C."/>
            <person name="Sykes S.N."/>
            <person name="Thomson T."/>
            <person name="Walk T."/>
            <person name="White J."/>
            <person name="Yandava C."/>
            <person name="Straight P."/>
            <person name="Clardy J."/>
            <person name="Hung D."/>
            <person name="Kolter R."/>
            <person name="Mekalanos J."/>
            <person name="Walker S."/>
            <person name="Walsh C.T."/>
            <person name="Wieland-Brown L.C."/>
            <person name="Haas B."/>
            <person name="Nusbaum C."/>
            <person name="Birren B."/>
        </authorList>
    </citation>
    <scope>NUCLEOTIDE SEQUENCE [LARGE SCALE GENOMIC DNA]</scope>
    <source>
        <strain evidence="3">Tu4000</strain>
    </source>
</reference>
<dbReference type="eggNOG" id="COG4963">
    <property type="taxonomic scope" value="Bacteria"/>
</dbReference>